<dbReference type="Gene3D" id="1.10.287.110">
    <property type="entry name" value="DnaJ domain"/>
    <property type="match status" value="1"/>
</dbReference>
<proteinExistence type="predicted"/>
<dbReference type="NCBIfam" id="NF047352">
    <property type="entry name" value="P_loop_sacsin"/>
    <property type="match status" value="5"/>
</dbReference>
<dbReference type="InterPro" id="IPR036869">
    <property type="entry name" value="J_dom_sf"/>
</dbReference>
<name>A0A7D9DFN7_PARCT</name>
<dbReference type="SUPFAM" id="SSF81593">
    <property type="entry name" value="Nucleotidyltransferase substrate binding subunit/domain"/>
    <property type="match status" value="1"/>
</dbReference>
<evidence type="ECO:0000313" key="2">
    <source>
        <dbReference type="Proteomes" id="UP001152795"/>
    </source>
</evidence>
<evidence type="ECO:0000313" key="1">
    <source>
        <dbReference type="EMBL" id="CAB3983964.1"/>
    </source>
</evidence>
<organism evidence="1 2">
    <name type="scientific">Paramuricea clavata</name>
    <name type="common">Red gorgonian</name>
    <name type="synonym">Violescent sea-whip</name>
    <dbReference type="NCBI Taxonomy" id="317549"/>
    <lineage>
        <taxon>Eukaryota</taxon>
        <taxon>Metazoa</taxon>
        <taxon>Cnidaria</taxon>
        <taxon>Anthozoa</taxon>
        <taxon>Octocorallia</taxon>
        <taxon>Malacalcyonacea</taxon>
        <taxon>Plexauridae</taxon>
        <taxon>Paramuricea</taxon>
    </lineage>
</organism>
<dbReference type="OrthoDB" id="1262810at2759"/>
<comment type="caution">
    <text evidence="1">The sequence shown here is derived from an EMBL/GenBank/DDBJ whole genome shotgun (WGS) entry which is preliminary data.</text>
</comment>
<dbReference type="PANTHER" id="PTHR46919:SF2">
    <property type="entry name" value="SACSIN"/>
    <property type="match status" value="1"/>
</dbReference>
<reference evidence="1" key="1">
    <citation type="submission" date="2020-04" db="EMBL/GenBank/DDBJ databases">
        <authorList>
            <person name="Alioto T."/>
            <person name="Alioto T."/>
            <person name="Gomez Garrido J."/>
        </authorList>
    </citation>
    <scope>NUCLEOTIDE SEQUENCE</scope>
    <source>
        <strain evidence="1">A484AB</strain>
    </source>
</reference>
<dbReference type="InterPro" id="IPR007842">
    <property type="entry name" value="HEPN_dom"/>
</dbReference>
<protein>
    <submittedName>
        <fullName evidence="1">Uncharacterized protein</fullName>
    </submittedName>
</protein>
<sequence>QRHGGHQLPTLLEYIQTILQKYPDGGQILKELIQNADDAGATEVSFLFDERNYGVKSLENPKLARFQGPALYCHNNAIFKEQDWEGIRNLMKSNKKEDPLKIGRFGIGFNSVYHITDLPGIASGATIAFLDPHEEYFRNEKGRGSSVTSYYFDEELLQEKTRDQFMPFHDTFGCNLDDSENYEGTLFRFPLRTTASELSDERYTKEKVLKLFDSLQKEASVVLLFLKNICSISLHKRSENGEIECIFKVEIAEDSREEVVKIRQVFLNKAAGTSDHEISESTYIMNIKVSKDSTTEEFRWLVVNQIGSNVERISELATKENLPPWIGMALPLDNDRSSKNDGRIFCFLPLPPDVDCETGLPVHVHGAFALTDNRRGLVWPGADNQSSTAEWNKLLLSNVAVEVYLKVLHVLLQNSPSIGIDESSRSQLVYSTLPCKANVKGHWQVILDPLLQKLSKEEWKLFLAQPTSGNSWVRLQDGIVDRLPVDNNARETVLRALQGCSQTVITNIPTHVLSIVDDYFPSSRDITSVLLRSVLKTQHDLKASHEDKIKLLEFILEDDPTDDLEGVPLLPLADQHFSTFISNTYGENPSSSVFVATANCPRSVLPNFDNRFVSEDIPTTVRDKLQTLASKDPQRRSTTQLVLMNKEIALQNLRSCLPVEWFDNINEVVQWMPEKAGHPSESWLEVIWAWINANFPDSLESFIGLPLIQLPTQQLGVLSKQSKFIFACDVSGNCLPDVVANLLEASGCTVVPKQSSNLRHSDINTYIASATPTGVMTVLTRTSLEKAQAHVKLFTSDERHKLRDFLSRLPTNLDCTQRNLLLRLPLFNTLDGSSAAIQTGSETVFVAEPNFTFPDDFKFRRCNQIISSADTSTQQLLHLLDVKTLNSADVLVKFLFPDIRALNVYGLDETAKVMLWIIARVFDFKSQSDKFIEEMKNLPFVPTDKGEIVKPSDLYDPGDATILNLFHSEPNKFPRHDYCEPHVVSILKDQMGLRTIDKITANDLFQVAACISTSSQLSSSHKLQALVKILNDTPEYLNQNLNSGVTLKSELLGVKWLPRATTSQTVCPRFPQSMTWYTCNTQYFTPLELCNKSHALVVGSSMPILGMDLHEKVLEKLGLTADPPVKQVAAQLKIAIQIWSALNERKVCALFKEMIVAIYNQFTRCAKEVVFEQLNNASMEHWIWHGAGFCSPSQIAFKMDVPLDLRPQLYILPEELKDDMKLEQLFLESGVRAIFSEEDIISVLPALKQKHEAPNVPTGDAEKDLKLCRSILEWLVGKNLSESMKENLLFPVESEENILILHPYKECAYSDVDWLRRGESTLDIPDEYPLIHDSVPTKIAISLGVPKLSSCLLSAETLDFDLGIEKSGPSEPITTRIHNILEDYKEGVGVFRELIQNADDAGASKVRFLVDWRDGPKDRLLADGMSECQGPALWAYNDGLFSDKDFENINKLAGATKKEDISTIGRFGLGFNAVYHLTDVPSFVSREYIVMFDPNCHHLQKHITDASQPGIRINLAKFPRPLKVFENQFQPYHGIFDCNMKYSAEGSFHYQGTLFRFPFRTLVQAGKSEICQKVYDEEKVKGIVESLRESASLLLVYTEHVTEVELFELKSNQKPEQMQPILSVKKTGDSLGNGTPFIKTCSKWWSDKMQDEVSSSECPSKSQYITIDIVESATSSSGEIEHSLRQEPWLTNSCMGTGSSSALALTSDGREKGLMPFAETAAKLNSYVQTATKIPLAVPGEAFCFLPLSIQTGLPVHINGYFAITSNRRALWEPGTTEHDKPFEGDWNVSLLSDAIACSYIQLLQEIKCKLPEDATKSLQAMLPCYDSLHSTIWEPLVKSVYDKIVNESLAIFWCNGKWLDINSGFILDDDLRDAPGVILTMNLLNKNALDLTEKVCKSFKKAGHENTIKSRTLTLERFFQELFFPNISRITHELREPLVSYGLDCILKSHVELEKLFRDNESILNDDGQLKKPAELFDPNDSQLQVLFFQEPGKFPNQDFVANNDSLLSVLKKLGLRDKAMISPDELLNVAKTISLSEYSDPLIRKSQALVSILQSKPECVSQDMNGCSTLKQELRGIKWLPRTQSPPESCRYPEKMPWFDAQDAFFSPVELRGKSQALLIGSCMPVVDIIPESFLVELGIVVDLPIENVVEQLSKAVLLWCTDPQMKSTSQFQDLILAIYQYLAETPQDTLSKALKQAELPHWVWHGTGFCSPSQISFKMDVPLDLRPQLFILPEELKEDAKLEQFFLQSGVHARFSEEDIISVLPALKQKHETSDLHAGDVEKDLNICRSILERLVGKNLSESIKKNLLFPVESEDNILVLQHYKECAYCDADWLRRGESKLDISDEYLLIHDSVPTKIAISLGVPKLSSCLLSAETLDFDLGIEKSGPNEPITTRIHNILEDYKEGVGVFRELIQNADDAGASKVRFLVDWRVGPKDRLLADGMSECQGPALWAYNDGLFSDEDFENINKLAGATKKQDISTIGRFGLGFNAVYHLTDVPSFVSREYIVMFDPNCHHLQKHITNASQPGIRINLAKFPRPLKVFENQFQPYHGIFGCNMKYNAEGSFDYQGTLFRFPFRTLVQAGKSDICQKVYDEEKVKGIVESLRESASLLLVYTEHVTEVELFELKSNQKPEQMQPILSVKKTGDSLGNGTPFIKTCSKWWGDKMQDEVSLRECPSKSQYITIDIVESTTSSSGEIEHSLRQEPWLTNSCMGTGSSSALALTSEGREKGLMPFAETAAKLNYYVQTATKIPLAVSGEAFCFLPLSIQTGLPVHINGYFAITSNRRALWEPGTTEHDKPFEGEWNASLLSDAVACSYIKLLQEIKCKLLDDATENLQTMLPCYDFLHSTIWEPLVKSIYDKIVNESLAIFWCNGKWLDINSGFILDDDLRDAPGVILAMNLLNKNALDLTEKICKSFKKAGHEDTIKSRTLTLERFFQELFFPNISRITHELREPLVRYGLDCILKGHEELEVLFRDNESILNNNGQLRKPAELFDPNDCQLQELFFQEPGKFPNQDFVANNDSLLTVLKKLGLRSKAMIVPEELLNVAKTISLSEYSDPLIKKSQALVSILQHKTECLSQVVNGSSTLKQELRVVKWLPRARSPPESCRYPEKMPWLDVENAFFSPDELRGKSQALLIGSCMPVIDIIRDNFLVELGIVVELPIENVVEQLSKAVQLWRTDPHEMKSTSQFQDLILAIYTHLAEIPQDILSGALIQAELAHWVWHETGFACPTQVAMENFLIDLHPHLFYLPKYLHPNEALEEFFVRNGVRREFSKKDIISVLSSVKKKHESDSPNATENIKHDVELCRFIVEWLVGDGEELSVDLQEEVMVPIQTSEKSLILKPCKDCTFCDHDWMRQGRSELDIPEEFFLIDESISAKTARSLGVKPLSTCLISGEELDFELTGQNEPLTTRLSNILSVYKEGVGVFKELIQNADDAGATKVCFLIDWREGPKKSLFSPSMSECQGPALWAYNDAVFSDSDFKNINKLAGATKKEDLEKIGRFGLGFNAVYHLTDVPSFLSRQYLVVFDPNIQHLIGKITETHPGLRIDLAKNARPLKTFFDQFQPYHDVFHCNTHQKDGERFNFNGTLFRFPFRTKLQAIRSEISQEVYGAEKVGALVNSLREGLSLILLYTQRVNEVEVYELGKDEDPQAMRLILSTKKSTESVNLELNAHLAEDRSENTPDAPNLSFIKECSQWWKANCSKTAVSSSPSRSEIISIEVTEQNAEQRKEQWLVSSCMGTDLSLQLAMNEGQKDGLLPCGGTAAKLSSDTTPIPEAIFGEAFCFLPLSIATGLPVHINSSFAIMNNRRSIWGRSSSTQQQDLEVRWNECLMSDVLCNAYMQLLETMKSLCENGALQNYPFHVLWPCYNKLESSTWKTLVNNVYMKLVGNSLPLLRSNGTWLDINSGYILADDLRQAPKVTEAMQCLNENVFEMPEDVCTTLKECGQGETLQERTLTLERFFTEFFFPNMLALSHEVRNPLVQFGLDRIMAEQKELESLFTETPCIPCSEDRKTLVKPSDLINPNGAAAKLFLPEDNRFPVGEEFLTEKRIFVLKKLGMKTDVLSWEVIYERARSVEVLAEMCYGKALLRSRKIMEYLNKFVNKLVPSLRKDERTIQDIRFLPFIKEPPKDYKNGLPWKGQERKKEMFCSPKELFVPHHMDLVGSCCLILSTHDSLGCGKPEKDVKDVLGMSHQHASYQQVFEQLDNIIQVWSTFNKDDREKNKAKVLKICHCIYEYLDKYFAKVVNKKDEEPNNGEEELLNELVNRKWLFINDTFVSSDKVATYWFKNSAPYLYGVPGAFRTEYKSLLQMTKVKECFDAKDFLDAINSLKESKGCTALTDGELEVAVSFLNELKKADVKFFEGNSDQFYLPDESKVLAKADELTINSTPWLPDRGDSRNVHKDITSDLAFKLGAKSLLDKRLGKYSKTLGTPFGQSEKLTVRLKNILKSYPCDSGILKELVQNADDAQATEIHFIYDTRTLPCKNVFQKNAKELQGPALCVYNNRAFSESDLEGIQKLGIGNKGDNAEKTGQFGIGFNAVYHLTDCPSFISNGETLCVLDPHCRYAPTATSEYPGERFGPIDQAFKDDFVDAMEGYLEGFGFNHEGSTMFRLPLRTVERSRDSEISDKVSVHKIVSLLDDFEREAKRSMLFLNHIKKVSLSEINGNGTLVKKCEVTSNVDEEDMKKLEALHLHKKKFKDAPTKDIPWHGVTCPLVLGDTHGCIEHWLVHQCYGVKTDDDESDEIPNGRDYKLLPHGGLAALVESNQRPAVSSEAPRYFAYCFLPLPVRTSLPVHVNGHFALDPGRRDLWKDVDSKDPLALWNVMIKKNVLAPGYASLILEARKYMRFCERDGEDKTSCFFPGEASADAGLSWYHNLFPDVLDKSWSPLTLALYAFLANNKKPVLPVVVADEPTANVQSHNMPRRIQRWLPVQDVFFVNEYKYPKNPEVSDDLMKIFLGIQLPVAGHFPTSLQQGFEKAGSTPRIVSPESVVLALCCFSSKNAECNIGTLPCNIEDTMITSVSKLRKLITYCKRGENFRESLTGLPLLLTADGVLRVFSEEEKVYCSKFSDLFPKRAHKFVHREIVPFLSSVLRTDKPASTSEETSDDSTSDTTVTPSIPTVLLPLTTEVVNTFMLDVFPEDTKNAKIHLDFGVTGVSEKWLKRLWVYLQTYSKEVDDSNPPLEALKAWPIIPTTSKKLVTVEMAKTVIDMTLVGNESNAAKNVRKSLQKLNCPFLDTNITLPEKESGGPTFVGTFVSSVSSMFSKPAPKKEPLIAVTESCVSHPHNVFDILNVFDFMLKTESLDASDLSDYDITGILQFIQDGYDKVEEKEKYNKILKQLPFYKGMNGKHYTLSEFSEYAVIPADVPPEEIDKLQKHTRCLFLHSDLLPTFEKLLTQLGAAAKASNADFYRNYILPNFAIFSDELRLKYLTHIRDEVIPSLYNEPEAKDEFLKNLKWTRCIPNIDGEYVHASQFYDPRNVVFRIMVDESSHKFPPPPFNEEKWLDFLELIGMIKDVDETLFMKFATHVAKDGNSSPNDETNRKRSKVLLNFFFTNHHLHSPRFLRELSTEKFIASKKVEEVYLSLYRQHCCGESSNPPFVQFSNAVPWKYRSLVWTSANLLPEWEGVSYICSEHQECNVEDLYTNLEVKYPSPEMVISHLQNISGVLAEHSKKEQKLPQNLQLTKIMNNIYEFLQRVTECPKREISAECSNTCEMIGNRLASTQCILVPVDDPNAVVRGDQLSFKIPDGKSLVPFIYQVPLDYGSLQHLLKRLGATETVTPLQLVSAFKKMKDRTKDNKMNPDIENKANNAMFLLFESVLNEAKEEKKESSIANVKELYLPSVDKRLITSSELLCKIPPRHIETIKTLRYHALCFFETCGLKRELESKYIEALPAKLRPKPFNVVAKETLDESCLEKPCKLCESDDDGDCEFIKNLKVLLKSEQFKNGIIRLLKHQKDSSDLSQEEEQAASRLNEVEIKCMEMVQVHLVVVKTNEVLKGSSMPRKSFVVKRADTDAWTLYMKHGVISSNLAKSINKILDWRIKEEFLLAISGMLSCNTPLEIPGILNEHDIKVDAGKNDEVKLGSEVPVVFHQLLEQNPLFVFHAGERVAYCAKLPDDGNQDGETIKYILAEIIRCVKSNSTEGEYDFEARFLIDIGSEQKEVSVLDLYKFYQDYPEENSCTDLVPFTGDVAKKPETYDEAKREILKALRAAWRLPPDLRRKAIHRLYLLWHPDKNLNNPEFAAEMMKFLLEQIERMKQEDKRLGENFDVDEMVRRCNTQASRDNAAFYNYRSHISFSTSGFRFNSDMFHSAEAYTTPNPREAKRWIQQAEGDLSTCQWLGTARKPFDAIACFESQQIVEKSLKAALYYECGLANEQLHTHDVYSLATDVNNLKRWNNHEVVSLASGVAKYYLPTRYPNRLSYPMVPHNSFDGQSEHAIRSAAEVLRLVKEFTRT</sequence>
<dbReference type="EMBL" id="CACRXK020000680">
    <property type="protein sequence ID" value="CAB3983964.1"/>
    <property type="molecule type" value="Genomic_DNA"/>
</dbReference>
<accession>A0A7D9DFN7</accession>
<dbReference type="SUPFAM" id="SSF46565">
    <property type="entry name" value="Chaperone J-domain"/>
    <property type="match status" value="1"/>
</dbReference>
<feature type="non-terminal residue" evidence="1">
    <location>
        <position position="6465"/>
    </location>
</feature>
<dbReference type="Pfam" id="PF25794">
    <property type="entry name" value="SACS"/>
    <property type="match status" value="5"/>
</dbReference>
<keyword evidence="2" id="KW-1185">Reference proteome</keyword>
<gene>
    <name evidence="1" type="ORF">PACLA_8A032336</name>
</gene>
<dbReference type="InterPro" id="IPR058210">
    <property type="entry name" value="SACS/Nov_dom"/>
</dbReference>
<dbReference type="PANTHER" id="PTHR46919">
    <property type="entry name" value="ZINC FINGER, C3HC4 TYPE (RING FINGER) FAMILY PROTEIN"/>
    <property type="match status" value="1"/>
</dbReference>
<dbReference type="SUPFAM" id="SSF55874">
    <property type="entry name" value="ATPase domain of HSP90 chaperone/DNA topoisomerase II/histidine kinase"/>
    <property type="match status" value="5"/>
</dbReference>
<dbReference type="Gene3D" id="1.20.120.330">
    <property type="entry name" value="Nucleotidyltransferases domain 2"/>
    <property type="match status" value="1"/>
</dbReference>
<dbReference type="InterPro" id="IPR036890">
    <property type="entry name" value="HATPase_C_sf"/>
</dbReference>
<dbReference type="Proteomes" id="UP001152795">
    <property type="component" value="Unassembled WGS sequence"/>
</dbReference>
<dbReference type="Pfam" id="PF05168">
    <property type="entry name" value="HEPN"/>
    <property type="match status" value="1"/>
</dbReference>
<dbReference type="SMART" id="SM00748">
    <property type="entry name" value="HEPN"/>
    <property type="match status" value="1"/>
</dbReference>